<feature type="domain" description="Cadherin" evidence="8">
    <location>
        <begin position="87"/>
        <end position="166"/>
    </location>
</feature>
<dbReference type="Pfam" id="PF08447">
    <property type="entry name" value="PAS_3"/>
    <property type="match status" value="1"/>
</dbReference>
<keyword evidence="10" id="KW-1185">Reference proteome</keyword>
<dbReference type="GO" id="GO:0005509">
    <property type="term" value="F:calcium ion binding"/>
    <property type="evidence" value="ECO:0007669"/>
    <property type="project" value="InterPro"/>
</dbReference>
<comment type="catalytic activity">
    <reaction evidence="1">
        <text>ATP + protein L-histidine = ADP + protein N-phospho-L-histidine.</text>
        <dbReference type="EC" id="2.7.13.3"/>
    </reaction>
</comment>
<evidence type="ECO:0000259" key="6">
    <source>
        <dbReference type="PROSITE" id="PS50109"/>
    </source>
</evidence>
<evidence type="ECO:0000256" key="3">
    <source>
        <dbReference type="ARBA" id="ARBA00022553"/>
    </source>
</evidence>
<dbReference type="Pfam" id="PF00512">
    <property type="entry name" value="HisKA"/>
    <property type="match status" value="1"/>
</dbReference>
<dbReference type="CDD" id="cd00082">
    <property type="entry name" value="HisKA"/>
    <property type="match status" value="1"/>
</dbReference>
<dbReference type="NCBIfam" id="TIGR00229">
    <property type="entry name" value="sensory_box"/>
    <property type="match status" value="1"/>
</dbReference>
<evidence type="ECO:0000313" key="10">
    <source>
        <dbReference type="Proteomes" id="UP000430202"/>
    </source>
</evidence>
<dbReference type="Proteomes" id="UP000430202">
    <property type="component" value="Unassembled WGS sequence"/>
</dbReference>
<evidence type="ECO:0000259" key="7">
    <source>
        <dbReference type="PROSITE" id="PS50112"/>
    </source>
</evidence>
<dbReference type="InterPro" id="IPR052162">
    <property type="entry name" value="Sensor_kinase/Photoreceptor"/>
</dbReference>
<accession>A0A653P578</accession>
<dbReference type="EMBL" id="CABWLR010000002">
    <property type="protein sequence ID" value="VXB24536.1"/>
    <property type="molecule type" value="Genomic_DNA"/>
</dbReference>
<dbReference type="SUPFAM" id="SSF47384">
    <property type="entry name" value="Homodimeric domain of signal transducing histidine kinase"/>
    <property type="match status" value="1"/>
</dbReference>
<dbReference type="InterPro" id="IPR035965">
    <property type="entry name" value="PAS-like_dom_sf"/>
</dbReference>
<dbReference type="GO" id="GO:0000155">
    <property type="term" value="F:phosphorelay sensor kinase activity"/>
    <property type="evidence" value="ECO:0007669"/>
    <property type="project" value="InterPro"/>
</dbReference>
<proteinExistence type="predicted"/>
<dbReference type="InterPro" id="IPR036097">
    <property type="entry name" value="HisK_dim/P_sf"/>
</dbReference>
<keyword evidence="3" id="KW-0597">Phosphoprotein</keyword>
<dbReference type="GO" id="GO:0016020">
    <property type="term" value="C:membrane"/>
    <property type="evidence" value="ECO:0007669"/>
    <property type="project" value="InterPro"/>
</dbReference>
<dbReference type="EC" id="2.7.13.3" evidence="2"/>
<dbReference type="SUPFAM" id="SSF55874">
    <property type="entry name" value="ATPase domain of HSP90 chaperone/DNA topoisomerase II/histidine kinase"/>
    <property type="match status" value="1"/>
</dbReference>
<feature type="domain" description="PAS" evidence="7">
    <location>
        <begin position="299"/>
        <end position="344"/>
    </location>
</feature>
<evidence type="ECO:0000313" key="9">
    <source>
        <dbReference type="EMBL" id="VXB24536.1"/>
    </source>
</evidence>
<dbReference type="Pfam" id="PF08448">
    <property type="entry name" value="PAS_4"/>
    <property type="match status" value="1"/>
</dbReference>
<dbReference type="InterPro" id="IPR003594">
    <property type="entry name" value="HATPase_dom"/>
</dbReference>
<evidence type="ECO:0000259" key="8">
    <source>
        <dbReference type="PROSITE" id="PS50268"/>
    </source>
</evidence>
<dbReference type="PANTHER" id="PTHR43304:SF1">
    <property type="entry name" value="PAC DOMAIN-CONTAINING PROTEIN"/>
    <property type="match status" value="1"/>
</dbReference>
<dbReference type="PANTHER" id="PTHR43304">
    <property type="entry name" value="PHYTOCHROME-LIKE PROTEIN CPH1"/>
    <property type="match status" value="1"/>
</dbReference>
<protein>
    <recommendedName>
        <fullName evidence="2">histidine kinase</fullName>
        <ecNumber evidence="2">2.7.13.3</ecNumber>
    </recommendedName>
</protein>
<evidence type="ECO:0000256" key="2">
    <source>
        <dbReference type="ARBA" id="ARBA00012438"/>
    </source>
</evidence>
<dbReference type="PRINTS" id="PR00344">
    <property type="entry name" value="BCTRLSENSOR"/>
</dbReference>
<dbReference type="Gene3D" id="3.30.450.20">
    <property type="entry name" value="PAS domain"/>
    <property type="match status" value="2"/>
</dbReference>
<dbReference type="SMART" id="SM00387">
    <property type="entry name" value="HATPase_c"/>
    <property type="match status" value="1"/>
</dbReference>
<dbReference type="PROSITE" id="PS50268">
    <property type="entry name" value="CADHERIN_2"/>
    <property type="match status" value="1"/>
</dbReference>
<evidence type="ECO:0000256" key="4">
    <source>
        <dbReference type="ARBA" id="ARBA00022679"/>
    </source>
</evidence>
<reference evidence="9 10" key="1">
    <citation type="submission" date="2019-10" db="EMBL/GenBank/DDBJ databases">
        <authorList>
            <person name="Karimi E."/>
        </authorList>
    </citation>
    <scope>NUCLEOTIDE SEQUENCE [LARGE SCALE GENOMIC DNA]</scope>
    <source>
        <strain evidence="9">Maribacter sp. 151</strain>
    </source>
</reference>
<name>A0A653P578_9FLAO</name>
<dbReference type="CDD" id="cd00130">
    <property type="entry name" value="PAS"/>
    <property type="match status" value="1"/>
</dbReference>
<dbReference type="Gene3D" id="3.30.565.10">
    <property type="entry name" value="Histidine kinase-like ATPase, C-terminal domain"/>
    <property type="match status" value="1"/>
</dbReference>
<keyword evidence="5" id="KW-0418">Kinase</keyword>
<dbReference type="Pfam" id="PF02518">
    <property type="entry name" value="HATPase_c"/>
    <property type="match status" value="1"/>
</dbReference>
<evidence type="ECO:0000256" key="1">
    <source>
        <dbReference type="ARBA" id="ARBA00000085"/>
    </source>
</evidence>
<organism evidence="9 10">
    <name type="scientific">Maribacter litoralis</name>
    <dbReference type="NCBI Taxonomy" id="2059726"/>
    <lineage>
        <taxon>Bacteria</taxon>
        <taxon>Pseudomonadati</taxon>
        <taxon>Bacteroidota</taxon>
        <taxon>Flavobacteriia</taxon>
        <taxon>Flavobacteriales</taxon>
        <taxon>Flavobacteriaceae</taxon>
        <taxon>Maribacter</taxon>
    </lineage>
</organism>
<dbReference type="SMART" id="SM00388">
    <property type="entry name" value="HisKA"/>
    <property type="match status" value="1"/>
</dbReference>
<dbReference type="RefSeq" id="WP_159302059.1">
    <property type="nucleotide sequence ID" value="NZ_LR733271.1"/>
</dbReference>
<dbReference type="InterPro" id="IPR036890">
    <property type="entry name" value="HATPase_C_sf"/>
</dbReference>
<dbReference type="InterPro" id="IPR002126">
    <property type="entry name" value="Cadherin-like_dom"/>
</dbReference>
<dbReference type="PROSITE" id="PS50112">
    <property type="entry name" value="PAS"/>
    <property type="match status" value="1"/>
</dbReference>
<dbReference type="InterPro" id="IPR013655">
    <property type="entry name" value="PAS_fold_3"/>
</dbReference>
<dbReference type="InterPro" id="IPR005467">
    <property type="entry name" value="His_kinase_dom"/>
</dbReference>
<dbReference type="SMART" id="SM00091">
    <property type="entry name" value="PAS"/>
    <property type="match status" value="1"/>
</dbReference>
<dbReference type="InterPro" id="IPR004358">
    <property type="entry name" value="Sig_transdc_His_kin-like_C"/>
</dbReference>
<dbReference type="SUPFAM" id="SSF55785">
    <property type="entry name" value="PYP-like sensor domain (PAS domain)"/>
    <property type="match status" value="2"/>
</dbReference>
<dbReference type="Gene3D" id="1.10.287.130">
    <property type="match status" value="1"/>
</dbReference>
<dbReference type="InterPro" id="IPR003661">
    <property type="entry name" value="HisK_dim/P_dom"/>
</dbReference>
<sequence>MIDSAAGSFFEKIVDNCNVAMLFVVQEIDPSSKNKEYIVKYANKKAHAFFSGSIKNIKNITLGQLANCDQLLVVANKVFATHEKESFIILGKENENLDHQVEVSSLNAGLLVTVTEIKQEYIKDQESKLPLGDAKSRLRELEISSLFGIRVLDSNDSIICYLKPIFNDQEEIIDFHIDYMNNRMDEITNEEASKIVGMTVLEYYPKNADNGVLEILVECYNTGENKEYTKEFVFNDEPYWLSTRAVKMNEGVILFSKDVTQEKRYENELFIQNRLLSEAEHVAHIGSFRWNLAKEQIKYSDNVYRLFGYEPHEFDGKYDRLLSFLHPNDIEKVKFSFKEAKRLKTKSDLVFRVYTKSNELRYMNTIGECYQKEGNWYMVGVIRDVTNQIESESILQIKNAELKRTNADLEAFNRVASHDLQEPLRKIQMFVSRLDEEEAGRLNKRSQGYLDKIKYSSDRMRNLISNLLSYSKIDEVNEQPKRVDLNDVLNNILDDLGERISELDAKIDAENLPVVNGIQFQLEQLFSNLIGNSLKYVHEGVQPHIKIISSIISGKNANVKSLLPSINYVKLQFIDNGIGFDKKYQEKIFEIFQRLHGKTEFTGTGLGLSICKKIVQSHNGVIHAEGEINKGAEFTVYLPTLL</sequence>
<dbReference type="GO" id="GO:0007156">
    <property type="term" value="P:homophilic cell adhesion via plasma membrane adhesion molecules"/>
    <property type="evidence" value="ECO:0007669"/>
    <property type="project" value="InterPro"/>
</dbReference>
<evidence type="ECO:0000256" key="5">
    <source>
        <dbReference type="ARBA" id="ARBA00022777"/>
    </source>
</evidence>
<dbReference type="InterPro" id="IPR000014">
    <property type="entry name" value="PAS"/>
</dbReference>
<gene>
    <name evidence="9" type="ORF">MARI151_20113</name>
</gene>
<feature type="domain" description="Histidine kinase" evidence="6">
    <location>
        <begin position="415"/>
        <end position="642"/>
    </location>
</feature>
<dbReference type="AlphaFoldDB" id="A0A653P578"/>
<dbReference type="PROSITE" id="PS50109">
    <property type="entry name" value="HIS_KIN"/>
    <property type="match status" value="1"/>
</dbReference>
<keyword evidence="4" id="KW-0808">Transferase</keyword>
<dbReference type="InterPro" id="IPR013656">
    <property type="entry name" value="PAS_4"/>
</dbReference>